<evidence type="ECO:0000313" key="2">
    <source>
        <dbReference type="EMBL" id="CAK0874681.1"/>
    </source>
</evidence>
<comment type="caution">
    <text evidence="2">The sequence shown here is derived from an EMBL/GenBank/DDBJ whole genome shotgun (WGS) entry which is preliminary data.</text>
</comment>
<feature type="non-terminal residue" evidence="2">
    <location>
        <position position="53"/>
    </location>
</feature>
<sequence>ARPRAPRRRGAEAEPPRWRPIVHVGRGQGQPRVGREEGRRRRVDYGQAQHHQG</sequence>
<accession>A0ABN9VMV2</accession>
<gene>
    <name evidence="2" type="ORF">PCOR1329_LOCUS59509</name>
</gene>
<feature type="region of interest" description="Disordered" evidence="1">
    <location>
        <begin position="1"/>
        <end position="53"/>
    </location>
</feature>
<feature type="non-terminal residue" evidence="2">
    <location>
        <position position="1"/>
    </location>
</feature>
<protein>
    <submittedName>
        <fullName evidence="2">Uncharacterized protein</fullName>
    </submittedName>
</protein>
<reference evidence="2" key="1">
    <citation type="submission" date="2023-10" db="EMBL/GenBank/DDBJ databases">
        <authorList>
            <person name="Chen Y."/>
            <person name="Shah S."/>
            <person name="Dougan E. K."/>
            <person name="Thang M."/>
            <person name="Chan C."/>
        </authorList>
    </citation>
    <scope>NUCLEOTIDE SEQUENCE [LARGE SCALE GENOMIC DNA]</scope>
</reference>
<keyword evidence="3" id="KW-1185">Reference proteome</keyword>
<organism evidence="2 3">
    <name type="scientific">Prorocentrum cordatum</name>
    <dbReference type="NCBI Taxonomy" id="2364126"/>
    <lineage>
        <taxon>Eukaryota</taxon>
        <taxon>Sar</taxon>
        <taxon>Alveolata</taxon>
        <taxon>Dinophyceae</taxon>
        <taxon>Prorocentrales</taxon>
        <taxon>Prorocentraceae</taxon>
        <taxon>Prorocentrum</taxon>
    </lineage>
</organism>
<proteinExistence type="predicted"/>
<dbReference type="EMBL" id="CAUYUJ010017419">
    <property type="protein sequence ID" value="CAK0874681.1"/>
    <property type="molecule type" value="Genomic_DNA"/>
</dbReference>
<evidence type="ECO:0000256" key="1">
    <source>
        <dbReference type="SAM" id="MobiDB-lite"/>
    </source>
</evidence>
<dbReference type="Proteomes" id="UP001189429">
    <property type="component" value="Unassembled WGS sequence"/>
</dbReference>
<name>A0ABN9VMV2_9DINO</name>
<evidence type="ECO:0000313" key="3">
    <source>
        <dbReference type="Proteomes" id="UP001189429"/>
    </source>
</evidence>